<dbReference type="OrthoDB" id="46836at2759"/>
<dbReference type="Pfam" id="PF13883">
    <property type="entry name" value="CREG_beta-barrel"/>
    <property type="match status" value="1"/>
</dbReference>
<feature type="signal peptide" evidence="1">
    <location>
        <begin position="1"/>
        <end position="25"/>
    </location>
</feature>
<organism evidence="3 4">
    <name type="scientific">Pythium oligandrum</name>
    <name type="common">Mycoparasitic fungus</name>
    <dbReference type="NCBI Taxonomy" id="41045"/>
    <lineage>
        <taxon>Eukaryota</taxon>
        <taxon>Sar</taxon>
        <taxon>Stramenopiles</taxon>
        <taxon>Oomycota</taxon>
        <taxon>Peronosporomycetes</taxon>
        <taxon>Pythiales</taxon>
        <taxon>Pythiaceae</taxon>
        <taxon>Pythium</taxon>
    </lineage>
</organism>
<dbReference type="GO" id="GO:0005737">
    <property type="term" value="C:cytoplasm"/>
    <property type="evidence" value="ECO:0007669"/>
    <property type="project" value="UniProtKB-ARBA"/>
</dbReference>
<accession>A0A8K1CA85</accession>
<feature type="domain" description="CREG-like beta-barrel" evidence="2">
    <location>
        <begin position="44"/>
        <end position="207"/>
    </location>
</feature>
<protein>
    <recommendedName>
        <fullName evidence="2">CREG-like beta-barrel domain-containing protein</fullName>
    </recommendedName>
</protein>
<name>A0A8K1CA85_PYTOL</name>
<evidence type="ECO:0000259" key="2">
    <source>
        <dbReference type="Pfam" id="PF13883"/>
    </source>
</evidence>
<dbReference type="Proteomes" id="UP000794436">
    <property type="component" value="Unassembled WGS sequence"/>
</dbReference>
<dbReference type="AlphaFoldDB" id="A0A8K1CA85"/>
<evidence type="ECO:0000313" key="4">
    <source>
        <dbReference type="Proteomes" id="UP000794436"/>
    </source>
</evidence>
<sequence length="212" mass="23282">MTGLRGSVTLLLTLMLSALLAPSMARLSFSWTLHVERVWEAPSAGTAAVHARQLVAKNIWATLSTLSVEFGGMPFGHIVSYSDGVGSDLKNSTGHLYFYLTKLDDAGKNLAADARASVSISMAQEGEHACKMDVEDPTCWKLTLLGKVVRVPADKQQIALDALFSKHPQMASWPSDHGFHAYMLDIEHLILLDFYGGAKSIKPEEYYRVELE</sequence>
<comment type="caution">
    <text evidence="3">The sequence shown here is derived from an EMBL/GenBank/DDBJ whole genome shotgun (WGS) entry which is preliminary data.</text>
</comment>
<dbReference type="Gene3D" id="2.30.110.10">
    <property type="entry name" value="Electron Transport, Fmn-binding Protein, Chain A"/>
    <property type="match status" value="1"/>
</dbReference>
<keyword evidence="4" id="KW-1185">Reference proteome</keyword>
<gene>
    <name evidence="3" type="ORF">Poli38472_007148</name>
</gene>
<dbReference type="InterPro" id="IPR012349">
    <property type="entry name" value="Split_barrel_FMN-bd"/>
</dbReference>
<evidence type="ECO:0000313" key="3">
    <source>
        <dbReference type="EMBL" id="TMW59003.1"/>
    </source>
</evidence>
<evidence type="ECO:0000256" key="1">
    <source>
        <dbReference type="SAM" id="SignalP"/>
    </source>
</evidence>
<dbReference type="InterPro" id="IPR055343">
    <property type="entry name" value="CREG_beta-barrel"/>
</dbReference>
<dbReference type="PANTHER" id="PTHR13343:SF17">
    <property type="entry name" value="CELLULAR REPRESSOR OF E1A-STIMULATED GENES, ISOFORM A"/>
    <property type="match status" value="1"/>
</dbReference>
<reference evidence="3" key="1">
    <citation type="submission" date="2019-03" db="EMBL/GenBank/DDBJ databases">
        <title>Long read genome sequence of the mycoparasitic Pythium oligandrum ATCC 38472 isolated from sugarbeet rhizosphere.</title>
        <authorList>
            <person name="Gaulin E."/>
        </authorList>
    </citation>
    <scope>NUCLEOTIDE SEQUENCE</scope>
    <source>
        <strain evidence="3">ATCC 38472_TT</strain>
    </source>
</reference>
<dbReference type="SUPFAM" id="SSF50475">
    <property type="entry name" value="FMN-binding split barrel"/>
    <property type="match status" value="1"/>
</dbReference>
<proteinExistence type="predicted"/>
<dbReference type="PANTHER" id="PTHR13343">
    <property type="entry name" value="CREG1 PROTEIN"/>
    <property type="match status" value="1"/>
</dbReference>
<keyword evidence="1" id="KW-0732">Signal</keyword>
<feature type="chain" id="PRO_5035442755" description="CREG-like beta-barrel domain-containing protein" evidence="1">
    <location>
        <begin position="26"/>
        <end position="212"/>
    </location>
</feature>
<dbReference type="EMBL" id="SPLM01000110">
    <property type="protein sequence ID" value="TMW59003.1"/>
    <property type="molecule type" value="Genomic_DNA"/>
</dbReference>